<dbReference type="EMBL" id="LT981265">
    <property type="protein sequence ID" value="SPC34432.1"/>
    <property type="molecule type" value="Genomic_DNA"/>
</dbReference>
<dbReference type="InterPro" id="IPR007157">
    <property type="entry name" value="PspA_VIPP1"/>
</dbReference>
<accession>A0A2K5AS16</accession>
<keyword evidence="2" id="KW-0175">Coiled coil</keyword>
<feature type="coiled-coil region" evidence="2">
    <location>
        <begin position="40"/>
        <end position="190"/>
    </location>
</feature>
<dbReference type="RefSeq" id="WP_103286914.1">
    <property type="nucleotide sequence ID" value="NZ_LT981265.1"/>
</dbReference>
<reference evidence="5" key="1">
    <citation type="submission" date="2018-01" db="EMBL/GenBank/DDBJ databases">
        <authorList>
            <person name="Kerou L M."/>
        </authorList>
    </citation>
    <scope>NUCLEOTIDE SEQUENCE [LARGE SCALE GENOMIC DNA]</scope>
    <source>
        <strain evidence="5">SCU2</strain>
    </source>
</reference>
<dbReference type="Pfam" id="PF04012">
    <property type="entry name" value="PspA_IM30"/>
    <property type="match status" value="1"/>
</dbReference>
<sequence length="270" mass="31319">MGLTRRISMLVKQKVNSLLNRFEDPKEALDYSYQKQTELMIKLRRDIANVVAAKKRLEMQKAKLKDNIYKLEQQARSALEMNREDLARLALERKNMNIQQLLDVERQIADMEKEQVRLEELEKRLSAKVEQFKLQKEIIKARYTAAEAEVRIKESVTGISEEMADVGMAIQRAEEKTEQMKAKAMALDELIESGVLTDYTTNKDMIERELQDVMMKDAVEKELAKLKKEIGKERVREGGERGKKIGEEVEGREEGEKVEEAREVKEAESK</sequence>
<protein>
    <submittedName>
        <fullName evidence="4">Putative phage shock protein A</fullName>
    </submittedName>
</protein>
<evidence type="ECO:0000256" key="2">
    <source>
        <dbReference type="SAM" id="Coils"/>
    </source>
</evidence>
<organism evidence="4 5">
    <name type="scientific">Candidatus Nitrosocaldus cavascurensis</name>
    <dbReference type="NCBI Taxonomy" id="2058097"/>
    <lineage>
        <taxon>Archaea</taxon>
        <taxon>Nitrososphaerota</taxon>
        <taxon>Nitrososphaeria</taxon>
        <taxon>Candidatus Nitrosocaldales</taxon>
        <taxon>Candidatus Nitrosocaldaceae</taxon>
        <taxon>Candidatus Nitrosocaldus</taxon>
    </lineage>
</organism>
<gene>
    <name evidence="4" type="ORF">NCAV_1265</name>
</gene>
<dbReference type="KEGG" id="ncv:NCAV_1265"/>
<comment type="similarity">
    <text evidence="1">Belongs to the PspA/Vipp/IM30 family.</text>
</comment>
<dbReference type="GeneID" id="41595265"/>
<proteinExistence type="inferred from homology"/>
<keyword evidence="5" id="KW-1185">Reference proteome</keyword>
<name>A0A2K5AS16_9ARCH</name>
<evidence type="ECO:0000313" key="4">
    <source>
        <dbReference type="EMBL" id="SPC34432.1"/>
    </source>
</evidence>
<evidence type="ECO:0000256" key="1">
    <source>
        <dbReference type="ARBA" id="ARBA00043985"/>
    </source>
</evidence>
<dbReference type="PANTHER" id="PTHR31088:SF6">
    <property type="entry name" value="PHAGE SHOCK PROTEIN A"/>
    <property type="match status" value="1"/>
</dbReference>
<evidence type="ECO:0000313" key="5">
    <source>
        <dbReference type="Proteomes" id="UP000236248"/>
    </source>
</evidence>
<evidence type="ECO:0000256" key="3">
    <source>
        <dbReference type="SAM" id="MobiDB-lite"/>
    </source>
</evidence>
<dbReference type="Proteomes" id="UP000236248">
    <property type="component" value="Chromosome NCAV"/>
</dbReference>
<dbReference type="PANTHER" id="PTHR31088">
    <property type="entry name" value="MEMBRANE-ASSOCIATED PROTEIN VIPP1, CHLOROPLASTIC"/>
    <property type="match status" value="1"/>
</dbReference>
<feature type="region of interest" description="Disordered" evidence="3">
    <location>
        <begin position="235"/>
        <end position="270"/>
    </location>
</feature>
<dbReference type="AlphaFoldDB" id="A0A2K5AS16"/>